<feature type="domain" description="Sodium/calcium exchanger membrane region" evidence="21">
    <location>
        <begin position="848"/>
        <end position="1008"/>
    </location>
</feature>
<feature type="transmembrane region" description="Helical" evidence="20">
    <location>
        <begin position="216"/>
        <end position="238"/>
    </location>
</feature>
<feature type="binding site" evidence="17">
    <location>
        <position position="1075"/>
    </location>
    <ligand>
        <name>alpha-D-mannose 1-phosphate</name>
        <dbReference type="ChEBI" id="CHEBI:58409"/>
    </ligand>
</feature>
<feature type="binding site" evidence="17">
    <location>
        <position position="1237"/>
    </location>
    <ligand>
        <name>alpha-D-mannose 1-phosphate</name>
        <dbReference type="ChEBI" id="CHEBI:58409"/>
    </ligand>
</feature>
<feature type="binding site" evidence="18">
    <location>
        <position position="1286"/>
    </location>
    <ligand>
        <name>Mg(2+)</name>
        <dbReference type="ChEBI" id="CHEBI:18420"/>
        <label>1</label>
    </ligand>
</feature>
<proteinExistence type="inferred from homology"/>
<keyword evidence="15" id="KW-0413">Isomerase</keyword>
<dbReference type="GO" id="GO:0046872">
    <property type="term" value="F:metal ion binding"/>
    <property type="evidence" value="ECO:0007669"/>
    <property type="project" value="UniProtKB-KW"/>
</dbReference>
<dbReference type="GO" id="GO:0008324">
    <property type="term" value="F:monoatomic cation transmembrane transporter activity"/>
    <property type="evidence" value="ECO:0007669"/>
    <property type="project" value="TreeGrafter"/>
</dbReference>
<dbReference type="SFLD" id="SFLDF00445">
    <property type="entry name" value="alpha-phosphomannomutase"/>
    <property type="match status" value="1"/>
</dbReference>
<dbReference type="Pfam" id="PF03332">
    <property type="entry name" value="PMM"/>
    <property type="match status" value="1"/>
</dbReference>
<feature type="transmembrane region" description="Helical" evidence="20">
    <location>
        <begin position="182"/>
        <end position="204"/>
    </location>
</feature>
<dbReference type="EC" id="5.4.2.8" evidence="7"/>
<comment type="pathway">
    <text evidence="3">Nucleotide-sugar biosynthesis; GDP-alpha-D-mannose biosynthesis; alpha-D-mannose 1-phosphate from D-fructose 6-phosphate: step 2/2.</text>
</comment>
<comment type="similarity">
    <text evidence="5">Belongs to the eukaryotic PMM family.</text>
</comment>
<keyword evidence="9" id="KW-0963">Cytoplasm</keyword>
<feature type="binding site" evidence="18">
    <location>
        <position position="1068"/>
    </location>
    <ligand>
        <name>Mg(2+)</name>
        <dbReference type="ChEBI" id="CHEBI:18420"/>
        <label>1</label>
    </ligand>
</feature>
<feature type="domain" description="Sodium/calcium exchanger membrane region" evidence="21">
    <location>
        <begin position="119"/>
        <end position="257"/>
    </location>
</feature>
<evidence type="ECO:0000256" key="13">
    <source>
        <dbReference type="ARBA" id="ARBA00022989"/>
    </source>
</evidence>
<keyword evidence="11 18" id="KW-0479">Metal-binding</keyword>
<feature type="transmembrane region" description="Helical" evidence="20">
    <location>
        <begin position="994"/>
        <end position="1012"/>
    </location>
</feature>
<evidence type="ECO:0000256" key="11">
    <source>
        <dbReference type="ARBA" id="ARBA00022723"/>
    </source>
</evidence>
<dbReference type="UniPathway" id="UPA00126">
    <property type="reaction ID" value="UER00424"/>
</dbReference>
<dbReference type="InterPro" id="IPR023214">
    <property type="entry name" value="HAD_sf"/>
</dbReference>
<comment type="similarity">
    <text evidence="4">Belongs to the Ca(2+):cation antiporter (CaCA) (TC 2.A.19) family.</text>
</comment>
<dbReference type="GO" id="GO:0005737">
    <property type="term" value="C:cytoplasm"/>
    <property type="evidence" value="ECO:0007669"/>
    <property type="project" value="UniProtKB-SubCell"/>
</dbReference>
<feature type="transmembrane region" description="Helical" evidence="20">
    <location>
        <begin position="842"/>
        <end position="861"/>
    </location>
</feature>
<feature type="binding site" evidence="17">
    <location>
        <position position="1199"/>
    </location>
    <ligand>
        <name>alpha-D-mannose 1-phosphate</name>
        <dbReference type="ChEBI" id="CHEBI:58409"/>
    </ligand>
</feature>
<feature type="transmembrane region" description="Helical" evidence="20">
    <location>
        <begin position="244"/>
        <end position="263"/>
    </location>
</feature>
<dbReference type="SUPFAM" id="SSF56784">
    <property type="entry name" value="HAD-like"/>
    <property type="match status" value="1"/>
</dbReference>
<comment type="subunit">
    <text evidence="6">Homodimer.</text>
</comment>
<dbReference type="InterPro" id="IPR006379">
    <property type="entry name" value="HAD-SF_hydro_IIB"/>
</dbReference>
<evidence type="ECO:0000256" key="6">
    <source>
        <dbReference type="ARBA" id="ARBA00011738"/>
    </source>
</evidence>
<gene>
    <name evidence="22" type="ORF">BN1708_001894</name>
</gene>
<keyword evidence="8" id="KW-0813">Transport</keyword>
<dbReference type="GO" id="GO:0006874">
    <property type="term" value="P:intracellular calcium ion homeostasis"/>
    <property type="evidence" value="ECO:0007669"/>
    <property type="project" value="TreeGrafter"/>
</dbReference>
<feature type="transmembrane region" description="Helical" evidence="20">
    <location>
        <begin position="21"/>
        <end position="41"/>
    </location>
</feature>
<evidence type="ECO:0000256" key="15">
    <source>
        <dbReference type="ARBA" id="ARBA00023235"/>
    </source>
</evidence>
<dbReference type="InterPro" id="IPR005002">
    <property type="entry name" value="PMM"/>
</dbReference>
<feature type="binding site" evidence="17">
    <location>
        <position position="1239"/>
    </location>
    <ligand>
        <name>alpha-D-mannose 1-phosphate</name>
        <dbReference type="ChEBI" id="CHEBI:58409"/>
    </ligand>
</feature>
<feature type="binding site" evidence="18">
    <location>
        <position position="1066"/>
    </location>
    <ligand>
        <name>Mg(2+)</name>
        <dbReference type="ChEBI" id="CHEBI:18420"/>
        <label>1</label>
    </ligand>
</feature>
<reference evidence="22 23" key="1">
    <citation type="submission" date="2015-05" db="EMBL/GenBank/DDBJ databases">
        <authorList>
            <person name="Wang D.B."/>
            <person name="Wang M."/>
        </authorList>
    </citation>
    <scope>NUCLEOTIDE SEQUENCE [LARGE SCALE GENOMIC DNA]</scope>
    <source>
        <strain evidence="22">VL1</strain>
    </source>
</reference>
<evidence type="ECO:0000256" key="4">
    <source>
        <dbReference type="ARBA" id="ARBA00008170"/>
    </source>
</evidence>
<protein>
    <recommendedName>
        <fullName evidence="7">phosphomannomutase</fullName>
        <ecNumber evidence="7">5.4.2.8</ecNumber>
    </recommendedName>
</protein>
<dbReference type="PANTHER" id="PTHR12266">
    <property type="entry name" value="NA+/CA2+ K+ INDEPENDENT EXCHANGER"/>
    <property type="match status" value="1"/>
</dbReference>
<evidence type="ECO:0000259" key="21">
    <source>
        <dbReference type="Pfam" id="PF01699"/>
    </source>
</evidence>
<evidence type="ECO:0000256" key="19">
    <source>
        <dbReference type="SAM" id="MobiDB-lite"/>
    </source>
</evidence>
<evidence type="ECO:0000256" key="2">
    <source>
        <dbReference type="ARBA" id="ARBA00004496"/>
    </source>
</evidence>
<evidence type="ECO:0000256" key="12">
    <source>
        <dbReference type="ARBA" id="ARBA00022842"/>
    </source>
</evidence>
<evidence type="ECO:0000256" key="17">
    <source>
        <dbReference type="PIRSR" id="PIRSR605002-2"/>
    </source>
</evidence>
<keyword evidence="14 20" id="KW-0472">Membrane</keyword>
<feature type="active site" description="Proton donor/acceptor" evidence="16">
    <location>
        <position position="1068"/>
    </location>
</feature>
<dbReference type="InterPro" id="IPR036412">
    <property type="entry name" value="HAD-like_sf"/>
</dbReference>
<dbReference type="EMBL" id="CVQH01000002">
    <property type="protein sequence ID" value="CRJ81422.1"/>
    <property type="molecule type" value="Genomic_DNA"/>
</dbReference>
<keyword evidence="13 20" id="KW-1133">Transmembrane helix</keyword>
<comment type="cofactor">
    <cofactor evidence="18">
        <name>Mg(2+)</name>
        <dbReference type="ChEBI" id="CHEBI:18420"/>
    </cofactor>
</comment>
<feature type="binding site" evidence="18">
    <location>
        <position position="1274"/>
    </location>
    <ligand>
        <name>Mg(2+)</name>
        <dbReference type="ChEBI" id="CHEBI:18420"/>
        <label>1</label>
    </ligand>
</feature>
<feature type="transmembrane region" description="Helical" evidence="20">
    <location>
        <begin position="910"/>
        <end position="936"/>
    </location>
</feature>
<feature type="compositionally biased region" description="Polar residues" evidence="19">
    <location>
        <begin position="477"/>
        <end position="498"/>
    </location>
</feature>
<evidence type="ECO:0000313" key="22">
    <source>
        <dbReference type="EMBL" id="CRJ81422.1"/>
    </source>
</evidence>
<comment type="subcellular location">
    <subcellularLocation>
        <location evidence="2">Cytoplasm</location>
    </subcellularLocation>
    <subcellularLocation>
        <location evidence="1">Membrane</location>
        <topology evidence="1">Multi-pass membrane protein</topology>
    </subcellularLocation>
</comment>
<dbReference type="Pfam" id="PF01699">
    <property type="entry name" value="Na_Ca_ex"/>
    <property type="match status" value="2"/>
</dbReference>
<dbReference type="Proteomes" id="UP000044602">
    <property type="component" value="Unassembled WGS sequence"/>
</dbReference>
<dbReference type="InterPro" id="IPR004837">
    <property type="entry name" value="NaCa_Exmemb"/>
</dbReference>
<feature type="region of interest" description="Disordered" evidence="19">
    <location>
        <begin position="461"/>
        <end position="552"/>
    </location>
</feature>
<dbReference type="InterPro" id="IPR043169">
    <property type="entry name" value="PMM_cap"/>
</dbReference>
<feature type="transmembrane region" description="Helical" evidence="20">
    <location>
        <begin position="780"/>
        <end position="799"/>
    </location>
</feature>
<accession>A0A0G4KCT9</accession>
<evidence type="ECO:0000256" key="3">
    <source>
        <dbReference type="ARBA" id="ARBA00004699"/>
    </source>
</evidence>
<evidence type="ECO:0000256" key="14">
    <source>
        <dbReference type="ARBA" id="ARBA00023136"/>
    </source>
</evidence>
<feature type="active site" description="Nucleophile" evidence="16">
    <location>
        <position position="1066"/>
    </location>
</feature>
<dbReference type="InterPro" id="IPR044880">
    <property type="entry name" value="NCX_ion-bd_dom_sf"/>
</dbReference>
<dbReference type="SFLD" id="SFLDS00003">
    <property type="entry name" value="Haloacid_Dehalogenase"/>
    <property type="match status" value="1"/>
</dbReference>
<evidence type="ECO:0000313" key="23">
    <source>
        <dbReference type="Proteomes" id="UP000044602"/>
    </source>
</evidence>
<evidence type="ECO:0000256" key="1">
    <source>
        <dbReference type="ARBA" id="ARBA00004141"/>
    </source>
</evidence>
<dbReference type="GO" id="GO:0009298">
    <property type="term" value="P:GDP-mannose biosynthetic process"/>
    <property type="evidence" value="ECO:0007669"/>
    <property type="project" value="UniProtKB-UniPathway"/>
</dbReference>
<evidence type="ECO:0000256" key="16">
    <source>
        <dbReference type="PIRSR" id="PIRSR605002-1"/>
    </source>
</evidence>
<organism evidence="22 23">
    <name type="scientific">Verticillium longisporum</name>
    <name type="common">Verticillium dahliae var. longisporum</name>
    <dbReference type="NCBI Taxonomy" id="100787"/>
    <lineage>
        <taxon>Eukaryota</taxon>
        <taxon>Fungi</taxon>
        <taxon>Dikarya</taxon>
        <taxon>Ascomycota</taxon>
        <taxon>Pezizomycotina</taxon>
        <taxon>Sordariomycetes</taxon>
        <taxon>Hypocreomycetidae</taxon>
        <taxon>Glomerellales</taxon>
        <taxon>Plectosphaerellaceae</taxon>
        <taxon>Verticillium</taxon>
    </lineage>
</organism>
<dbReference type="Gene3D" id="3.30.1240.20">
    <property type="match status" value="1"/>
</dbReference>
<dbReference type="PANTHER" id="PTHR12266:SF0">
    <property type="entry name" value="MITOCHONDRIAL SODIUM_CALCIUM EXCHANGER PROTEIN"/>
    <property type="match status" value="1"/>
</dbReference>
<evidence type="ECO:0000256" key="20">
    <source>
        <dbReference type="SAM" id="Phobius"/>
    </source>
</evidence>
<feature type="transmembrane region" description="Helical" evidence="20">
    <location>
        <begin position="868"/>
        <end position="890"/>
    </location>
</feature>
<dbReference type="GO" id="GO:0004615">
    <property type="term" value="F:phosphomannomutase activity"/>
    <property type="evidence" value="ECO:0007669"/>
    <property type="project" value="UniProtKB-EC"/>
</dbReference>
<feature type="compositionally biased region" description="Acidic residues" evidence="19">
    <location>
        <begin position="332"/>
        <end position="348"/>
    </location>
</feature>
<dbReference type="STRING" id="100787.A0A0G4KCT9"/>
<dbReference type="NCBIfam" id="TIGR01484">
    <property type="entry name" value="HAD-SF-IIB"/>
    <property type="match status" value="1"/>
</dbReference>
<feature type="transmembrane region" description="Helical" evidence="20">
    <location>
        <begin position="111"/>
        <end position="131"/>
    </location>
</feature>
<evidence type="ECO:0000256" key="8">
    <source>
        <dbReference type="ARBA" id="ARBA00022448"/>
    </source>
</evidence>
<dbReference type="SFLD" id="SFLDG01143">
    <property type="entry name" value="C2.B.3:_Phosphomannomutase_Lik"/>
    <property type="match status" value="1"/>
</dbReference>
<dbReference type="Gene3D" id="1.20.1420.30">
    <property type="entry name" value="NCX, central ion-binding region"/>
    <property type="match status" value="2"/>
</dbReference>
<dbReference type="FunFam" id="3.30.1240.20:FF:000001">
    <property type="entry name" value="Phosphomannomutase"/>
    <property type="match status" value="1"/>
</dbReference>
<dbReference type="Gene3D" id="3.40.50.1000">
    <property type="entry name" value="HAD superfamily/HAD-like"/>
    <property type="match status" value="1"/>
</dbReference>
<evidence type="ECO:0000256" key="10">
    <source>
        <dbReference type="ARBA" id="ARBA00022692"/>
    </source>
</evidence>
<evidence type="ECO:0000256" key="7">
    <source>
        <dbReference type="ARBA" id="ARBA00012730"/>
    </source>
</evidence>
<feature type="transmembrane region" description="Helical" evidence="20">
    <location>
        <begin position="811"/>
        <end position="830"/>
    </location>
</feature>
<evidence type="ECO:0000256" key="9">
    <source>
        <dbReference type="ARBA" id="ARBA00022490"/>
    </source>
</evidence>
<evidence type="ECO:0000256" key="18">
    <source>
        <dbReference type="PIRSR" id="PIRSR605002-3"/>
    </source>
</evidence>
<name>A0A0G4KCT9_VERLO</name>
<feature type="binding site" evidence="17">
    <location>
        <position position="1192"/>
    </location>
    <ligand>
        <name>alpha-D-mannose 1-phosphate</name>
        <dbReference type="ChEBI" id="CHEBI:58409"/>
    </ligand>
</feature>
<keyword evidence="23" id="KW-1185">Reference proteome</keyword>
<evidence type="ECO:0000256" key="5">
    <source>
        <dbReference type="ARBA" id="ARBA00009736"/>
    </source>
</evidence>
<keyword evidence="12 18" id="KW-0460">Magnesium</keyword>
<feature type="region of interest" description="Disordered" evidence="19">
    <location>
        <begin position="661"/>
        <end position="722"/>
    </location>
</feature>
<dbReference type="InterPro" id="IPR051359">
    <property type="entry name" value="CaCA_antiporter"/>
</dbReference>
<dbReference type="CDD" id="cd02585">
    <property type="entry name" value="HAD_PMM"/>
    <property type="match status" value="1"/>
</dbReference>
<feature type="compositionally biased region" description="Basic and acidic residues" evidence="19">
    <location>
        <begin position="295"/>
        <end position="306"/>
    </location>
</feature>
<dbReference type="PROSITE" id="PS51257">
    <property type="entry name" value="PROKAR_LIPOPROTEIN"/>
    <property type="match status" value="1"/>
</dbReference>
<sequence length="1312" mass="142959">MGAPKPKIRLPRGSNISLRPFYTTVLFLSCFAAYSLVATRYNRRIGLRDSLTEGHDPSLLFARSPIATPECREVRNAVNQCAFVKANCQDDEAGLLSYLTLYYCDLHHNHGIAFMILVAWLGMLFTTIGIAASDFFSVNLSTISNILGLSQSLAGVTFLALGNGSPDVFSTFAAMGSNSASMAVGELIGAASFITAVVAGSMALVREFKVGRRTYVRDICFFIVAVIFTMCFLADGHLHLWECIVMIVYYIFYVFTVVTWHWYSNRRKRRLARDHAARTHVYGSLGHANDELADEPYRDDPDDHDAGGGGRPRRASHADISALEAGPRIQVEGEEADVDEVSNEEDDDGARGRQVAAEMASSMRVLRPRGRRSTTITPIRPSLVGALEFRSALAQLQKESNLRMGPIRSHGHTRAYSDSEHRIDGVQSDNISTAGLQPDSPRHSVALGQGEAVNRNRALSTGAVPPSFKLPPPLQELPQSTSGASTPAGQGRNRSPSPAYQIGGNLAPPPIDPGAPRTDATGEPSGTSLTPRLPQLVIPSPGPSLSERSSPTSPFPAFFTDSPMVLTPNPQNDRSEYFLPPPGIARLEAPIPPLPVIPNTRPVKWWPYAVLPPPEVVHATLFPTLQGWSEKSHWDKLVSMISVPSILLLVITLPVSETDGPVDLDDEPIGGPSRAASGHQTPPIIAENSIPIEQETEWQRYRRNSRSRSRSNTARSSPMMSPALIAVHSPGATRSMVDGHRPSEGLPFPPVVKYAPADASPESDLGTTVDEELNGGWNRWLVALQLFTGPLFSVAILWANMYDDLEQPGKVLVRMTLISLLGSTILLGILLLTTSPDRKPKYHFLLCFLGFIISIAWISTIAGEVVGVLKAVGVILGISEALLGLTVFAAGNSVGDLIADITVARLGYPVMALSACFGGPMLNILLGIGCGGAWMMTQAAKHRLKKHPDKPFRYKPYKIRIDGTLMISAITLLITLLLLLIVVPMNKWILSRKIGYGLIALWATGTAINLVVETTGVWTEVSLTGWSFDPRSPAITMDSTTATATATADFPPLEDRPIKNTICLFDVDGTLTPSRLAITPELTALLSKLRTKVAIGTVGGSDLRKQQEQLGDPSRTPVTSMFDFNFAENGLVAYKLGAALPANSFLQWIGNDQYKELVNFILHYVADLDIPVKRGTFVEFRNGMVNVSPVGRNASAQERADFEAYDKIHGIRAAFIDKLRERFAHLGLTYSIGGQLSFDVFPQGWDKTYCLKHLDDEARKPGGIEYTTIHFFGDKTAKGGNDYEIFESERTVGHTVVSPDDTARQLKELFDL</sequence>
<feature type="binding site" evidence="17">
    <location>
        <position position="1181"/>
    </location>
    <ligand>
        <name>alpha-D-mannose 1-phosphate</name>
        <dbReference type="ChEBI" id="CHEBI:58409"/>
    </ligand>
</feature>
<dbReference type="SFLD" id="SFLDG01140">
    <property type="entry name" value="C2.B:_Phosphomannomutase_and_P"/>
    <property type="match status" value="1"/>
</dbReference>
<dbReference type="GO" id="GO:0016020">
    <property type="term" value="C:membrane"/>
    <property type="evidence" value="ECO:0007669"/>
    <property type="project" value="UniProtKB-SubCell"/>
</dbReference>
<feature type="region of interest" description="Disordered" evidence="19">
    <location>
        <begin position="290"/>
        <end position="352"/>
    </location>
</feature>
<feature type="binding site" evidence="18">
    <location>
        <position position="1291"/>
    </location>
    <ligand>
        <name>Mg(2+)</name>
        <dbReference type="ChEBI" id="CHEBI:18420"/>
        <label>1</label>
    </ligand>
</feature>
<feature type="transmembrane region" description="Helical" evidence="20">
    <location>
        <begin position="963"/>
        <end position="982"/>
    </location>
</feature>
<keyword evidence="10 20" id="KW-0812">Transmembrane</keyword>